<evidence type="ECO:0000313" key="3">
    <source>
        <dbReference type="Proteomes" id="UP000000286"/>
    </source>
</evidence>
<dbReference type="HOGENOM" id="CLU_2062805_0_0_1"/>
<reference evidence="2 3" key="1">
    <citation type="journal article" date="2009" name="Proc. Natl. Acad. Sci. U.S.A.">
        <title>Eukaryote-to-eukaryote gene transfer events revealed by the genome sequence of the wine yeast Saccharomyces cerevisiae EC1118.</title>
        <authorList>
            <person name="Novo M."/>
            <person name="Bigey F."/>
            <person name="Beyne E."/>
            <person name="Galeote V."/>
            <person name="Gavory F."/>
            <person name="Mallet S."/>
            <person name="Cambot B."/>
            <person name="Legras J.L."/>
            <person name="Wincker P."/>
            <person name="Casaregola S."/>
            <person name="Dequin S."/>
        </authorList>
    </citation>
    <scope>NUCLEOTIDE SEQUENCE [LARGE SCALE GENOMIC DNA]</scope>
    <source>
        <strain evidence="3">Lalvin EC1118 / Prise de mousse</strain>
    </source>
</reference>
<evidence type="ECO:0000256" key="1">
    <source>
        <dbReference type="SAM" id="Phobius"/>
    </source>
</evidence>
<name>C8ZEX3_YEAS8</name>
<keyword evidence="1" id="KW-0812">Transmembrane</keyword>
<keyword evidence="1" id="KW-0472">Membrane</keyword>
<accession>C8ZEX3</accession>
<gene>
    <name evidence="2" type="ORF">EC1118_1M3_2938g</name>
</gene>
<feature type="transmembrane region" description="Helical" evidence="1">
    <location>
        <begin position="86"/>
        <end position="115"/>
    </location>
</feature>
<dbReference type="AlphaFoldDB" id="C8ZEX3"/>
<proteinExistence type="predicted"/>
<keyword evidence="1" id="KW-1133">Transmembrane helix</keyword>
<dbReference type="EMBL" id="FN393082">
    <property type="protein sequence ID" value="CAY81939.1"/>
    <property type="molecule type" value="Genomic_DNA"/>
</dbReference>
<organism evidence="2 3">
    <name type="scientific">Saccharomyces cerevisiae (strain Lalvin EC1118 / Prise de mousse)</name>
    <name type="common">Baker's yeast</name>
    <dbReference type="NCBI Taxonomy" id="643680"/>
    <lineage>
        <taxon>Eukaryota</taxon>
        <taxon>Fungi</taxon>
        <taxon>Dikarya</taxon>
        <taxon>Ascomycota</taxon>
        <taxon>Saccharomycotina</taxon>
        <taxon>Saccharomycetes</taxon>
        <taxon>Saccharomycetales</taxon>
        <taxon>Saccharomycetaceae</taxon>
        <taxon>Saccharomyces</taxon>
    </lineage>
</organism>
<feature type="transmembrane region" description="Helical" evidence="1">
    <location>
        <begin position="43"/>
        <end position="65"/>
    </location>
</feature>
<evidence type="ECO:0000313" key="2">
    <source>
        <dbReference type="EMBL" id="CAY81939.1"/>
    </source>
</evidence>
<protein>
    <submittedName>
        <fullName evidence="2">EC1118_1M3_2938p</fullName>
    </submittedName>
</protein>
<sequence>MRLLVQKVILIYLAPYAKSMKEIQYYGPADVLPFARIAEFLWVYVGSALAYVVGVKFMGTVRFILFQIVNNSLRTFAWYLKEVFRLGALALITIARAFCVGHINIIIINQVFFLWEMFELKLYL</sequence>
<dbReference type="Proteomes" id="UP000000286">
    <property type="component" value="Chromosome XIII"/>
</dbReference>